<feature type="chain" id="PRO_5036780944" description="Neuromedin U" evidence="1">
    <location>
        <begin position="22"/>
        <end position="298"/>
    </location>
</feature>
<name>A0A918V6R1_9FLAO</name>
<keyword evidence="1" id="KW-0732">Signal</keyword>
<evidence type="ECO:0000256" key="1">
    <source>
        <dbReference type="SAM" id="SignalP"/>
    </source>
</evidence>
<accession>A0A918V6R1</accession>
<feature type="signal peptide" evidence="1">
    <location>
        <begin position="1"/>
        <end position="21"/>
    </location>
</feature>
<dbReference type="RefSeq" id="WP_189359653.1">
    <property type="nucleotide sequence ID" value="NZ_BMWZ01000002.1"/>
</dbReference>
<dbReference type="Proteomes" id="UP000636004">
    <property type="component" value="Unassembled WGS sequence"/>
</dbReference>
<evidence type="ECO:0000313" key="2">
    <source>
        <dbReference type="EMBL" id="GGZ74479.1"/>
    </source>
</evidence>
<comment type="caution">
    <text evidence="2">The sequence shown here is derived from an EMBL/GenBank/DDBJ whole genome shotgun (WGS) entry which is preliminary data.</text>
</comment>
<keyword evidence="3" id="KW-1185">Reference proteome</keyword>
<dbReference type="AlphaFoldDB" id="A0A918V6R1"/>
<reference evidence="2" key="1">
    <citation type="journal article" date="2014" name="Int. J. Syst. Evol. Microbiol.">
        <title>Complete genome sequence of Corynebacterium casei LMG S-19264T (=DSM 44701T), isolated from a smear-ripened cheese.</title>
        <authorList>
            <consortium name="US DOE Joint Genome Institute (JGI-PGF)"/>
            <person name="Walter F."/>
            <person name="Albersmeier A."/>
            <person name="Kalinowski J."/>
            <person name="Ruckert C."/>
        </authorList>
    </citation>
    <scope>NUCLEOTIDE SEQUENCE</scope>
    <source>
        <strain evidence="2">KCTC 12710</strain>
    </source>
</reference>
<sequence>MKTNYFLSLVALLCISYSLNAQEDKPGKSASDLARELANPNATLGQMLFPIDFIDYNGDIDGASGQNATVINFQPSLPIPISEGINLYVRPLIPIYTSQPTTTASGFVQESGFGNISADVAIGKTWPSKWITLAGVFGGFKTASNKALRAKQTTLGPEIMVAKLTSFGAVGIIITHAWGIGNIDDSNPESSAILANDFWPSSDGSSSTSITAGQYFYTINLDKGWQITASPTYAYNHNASSGNKLTLPIGTGIQKVLKFGKLPVRIGGQYWYYVATPDAFGPQHQFRLTIAPVVPLPW</sequence>
<protein>
    <recommendedName>
        <fullName evidence="4">Neuromedin U</fullName>
    </recommendedName>
</protein>
<dbReference type="EMBL" id="BMWZ01000002">
    <property type="protein sequence ID" value="GGZ74479.1"/>
    <property type="molecule type" value="Genomic_DNA"/>
</dbReference>
<proteinExistence type="predicted"/>
<organism evidence="2 3">
    <name type="scientific">Algibacter mikhailovii</name>
    <dbReference type="NCBI Taxonomy" id="425498"/>
    <lineage>
        <taxon>Bacteria</taxon>
        <taxon>Pseudomonadati</taxon>
        <taxon>Bacteroidota</taxon>
        <taxon>Flavobacteriia</taxon>
        <taxon>Flavobacteriales</taxon>
        <taxon>Flavobacteriaceae</taxon>
        <taxon>Algibacter</taxon>
    </lineage>
</organism>
<reference evidence="2" key="2">
    <citation type="submission" date="2020-09" db="EMBL/GenBank/DDBJ databases">
        <authorList>
            <person name="Sun Q."/>
            <person name="Kim S."/>
        </authorList>
    </citation>
    <scope>NUCLEOTIDE SEQUENCE</scope>
    <source>
        <strain evidence="2">KCTC 12710</strain>
    </source>
</reference>
<gene>
    <name evidence="2" type="ORF">GCM10007028_09750</name>
</gene>
<evidence type="ECO:0008006" key="4">
    <source>
        <dbReference type="Google" id="ProtNLM"/>
    </source>
</evidence>
<evidence type="ECO:0000313" key="3">
    <source>
        <dbReference type="Proteomes" id="UP000636004"/>
    </source>
</evidence>